<feature type="chain" id="PRO_5042023329" evidence="3">
    <location>
        <begin position="21"/>
        <end position="361"/>
    </location>
</feature>
<dbReference type="PANTHER" id="PTHR42928">
    <property type="entry name" value="TRICARBOXYLATE-BINDING PROTEIN"/>
    <property type="match status" value="1"/>
</dbReference>
<reference evidence="4" key="1">
    <citation type="submission" date="2021-10" db="EMBL/GenBank/DDBJ databases">
        <title>Anaerobic single-cell dispensing facilitates the cultivation of human gut bacteria.</title>
        <authorList>
            <person name="Afrizal A."/>
        </authorList>
    </citation>
    <scope>NUCLEOTIDE SEQUENCE</scope>
    <source>
        <strain evidence="4">CLA-AA-H215</strain>
    </source>
</reference>
<protein>
    <submittedName>
        <fullName evidence="4">Tripartite tricarboxylate transporter substrate binding protein</fullName>
    </submittedName>
</protein>
<dbReference type="Gene3D" id="3.40.190.10">
    <property type="entry name" value="Periplasmic binding protein-like II"/>
    <property type="match status" value="1"/>
</dbReference>
<accession>A0AAE3JEF4</accession>
<evidence type="ECO:0000256" key="2">
    <source>
        <dbReference type="SAM" id="MobiDB-lite"/>
    </source>
</evidence>
<comment type="similarity">
    <text evidence="1">Belongs to the UPF0065 (bug) family.</text>
</comment>
<organism evidence="4 5">
    <name type="scientific">Hominifimenecus microfluidus</name>
    <dbReference type="NCBI Taxonomy" id="2885348"/>
    <lineage>
        <taxon>Bacteria</taxon>
        <taxon>Bacillati</taxon>
        <taxon>Bacillota</taxon>
        <taxon>Clostridia</taxon>
        <taxon>Lachnospirales</taxon>
        <taxon>Lachnospiraceae</taxon>
        <taxon>Hominifimenecus</taxon>
    </lineage>
</organism>
<dbReference type="PROSITE" id="PS51257">
    <property type="entry name" value="PROKAR_LIPOPROTEIN"/>
    <property type="match status" value="1"/>
</dbReference>
<sequence>MKKKTMAMVLAGALAVSAMAGCGNSSSSSTTAAAGDKTAETTAETTAADSQGGTAAASEASKTDYPTQNVNGIVQWGEGGGTDSLMRPLATLAQDKLGQSIVVQNMTGGTGSIATQYVYDQNADGYNLLMGAENPSLYDALDILDLTYEDFECVLLIGDETVGVAVGKNSPYTSLKEICDAANSGTDITIATTGTGGLPWEVSALVTSITGASFTQVQYDSDASAKVAVLGGECDFTICKVQSCIEEYKSGDLKMLCMLATEPVEQMADVPLITAEYPEFSDYLPWGPFYGVFVKQGTDASVVETLSAAFVEAFNDPSYQDVLKNYNINPMGYTGQDAKDYLQNWRTNTVEALTKAGAVTP</sequence>
<feature type="compositionally biased region" description="Low complexity" evidence="2">
    <location>
        <begin position="25"/>
        <end position="49"/>
    </location>
</feature>
<dbReference type="AlphaFoldDB" id="A0AAE3JEF4"/>
<comment type="caution">
    <text evidence="4">The sequence shown here is derived from an EMBL/GenBank/DDBJ whole genome shotgun (WGS) entry which is preliminary data.</text>
</comment>
<keyword evidence="5" id="KW-1185">Reference proteome</keyword>
<feature type="region of interest" description="Disordered" evidence="2">
    <location>
        <begin position="25"/>
        <end position="64"/>
    </location>
</feature>
<dbReference type="EMBL" id="JAJEQR010000004">
    <property type="protein sequence ID" value="MCC2229762.1"/>
    <property type="molecule type" value="Genomic_DNA"/>
</dbReference>
<dbReference type="PIRSF" id="PIRSF017082">
    <property type="entry name" value="YflP"/>
    <property type="match status" value="1"/>
</dbReference>
<evidence type="ECO:0000313" key="5">
    <source>
        <dbReference type="Proteomes" id="UP001198182"/>
    </source>
</evidence>
<proteinExistence type="inferred from homology"/>
<gene>
    <name evidence="4" type="ORF">LKD81_01930</name>
</gene>
<dbReference type="Proteomes" id="UP001198182">
    <property type="component" value="Unassembled WGS sequence"/>
</dbReference>
<dbReference type="Gene3D" id="3.40.190.150">
    <property type="entry name" value="Bordetella uptake gene, domain 1"/>
    <property type="match status" value="1"/>
</dbReference>
<evidence type="ECO:0000313" key="4">
    <source>
        <dbReference type="EMBL" id="MCC2229762.1"/>
    </source>
</evidence>
<evidence type="ECO:0000256" key="3">
    <source>
        <dbReference type="SAM" id="SignalP"/>
    </source>
</evidence>
<name>A0AAE3JEF4_9FIRM</name>
<dbReference type="CDD" id="cd07012">
    <property type="entry name" value="PBP2_Bug_TTT"/>
    <property type="match status" value="1"/>
</dbReference>
<dbReference type="InterPro" id="IPR042100">
    <property type="entry name" value="Bug_dom1"/>
</dbReference>
<evidence type="ECO:0000256" key="1">
    <source>
        <dbReference type="ARBA" id="ARBA00006987"/>
    </source>
</evidence>
<dbReference type="Pfam" id="PF03401">
    <property type="entry name" value="TctC"/>
    <property type="match status" value="1"/>
</dbReference>
<dbReference type="InterPro" id="IPR005064">
    <property type="entry name" value="BUG"/>
</dbReference>
<feature type="signal peptide" evidence="3">
    <location>
        <begin position="1"/>
        <end position="20"/>
    </location>
</feature>
<dbReference type="SUPFAM" id="SSF53850">
    <property type="entry name" value="Periplasmic binding protein-like II"/>
    <property type="match status" value="1"/>
</dbReference>
<dbReference type="PANTHER" id="PTHR42928:SF5">
    <property type="entry name" value="BLR1237 PROTEIN"/>
    <property type="match status" value="1"/>
</dbReference>
<keyword evidence="3" id="KW-0732">Signal</keyword>
<dbReference type="RefSeq" id="WP_308452549.1">
    <property type="nucleotide sequence ID" value="NZ_JAJEQR010000004.1"/>
</dbReference>